<dbReference type="InterPro" id="IPR014010">
    <property type="entry name" value="REJ_dom"/>
</dbReference>
<dbReference type="InterPro" id="IPR013783">
    <property type="entry name" value="Ig-like_fold"/>
</dbReference>
<dbReference type="Proteomes" id="UP000230750">
    <property type="component" value="Unassembled WGS sequence"/>
</dbReference>
<reference evidence="10 11" key="1">
    <citation type="journal article" date="2017" name="PLoS Biol.">
        <title>The sea cucumber genome provides insights into morphological evolution and visceral regeneration.</title>
        <authorList>
            <person name="Zhang X."/>
            <person name="Sun L."/>
            <person name="Yuan J."/>
            <person name="Sun Y."/>
            <person name="Gao Y."/>
            <person name="Zhang L."/>
            <person name="Li S."/>
            <person name="Dai H."/>
            <person name="Hamel J.F."/>
            <person name="Liu C."/>
            <person name="Yu Y."/>
            <person name="Liu S."/>
            <person name="Lin W."/>
            <person name="Guo K."/>
            <person name="Jin S."/>
            <person name="Xu P."/>
            <person name="Storey K.B."/>
            <person name="Huan P."/>
            <person name="Zhang T."/>
            <person name="Zhou Y."/>
            <person name="Zhang J."/>
            <person name="Lin C."/>
            <person name="Li X."/>
            <person name="Xing L."/>
            <person name="Huo D."/>
            <person name="Sun M."/>
            <person name="Wang L."/>
            <person name="Mercier A."/>
            <person name="Li F."/>
            <person name="Yang H."/>
            <person name="Xiang J."/>
        </authorList>
    </citation>
    <scope>NUCLEOTIDE SEQUENCE [LARGE SCALE GENOMIC DNA]</scope>
    <source>
        <strain evidence="10">Shaxun</strain>
        <tissue evidence="10">Muscle</tissue>
    </source>
</reference>
<feature type="domain" description="REJ" evidence="9">
    <location>
        <begin position="657"/>
        <end position="1180"/>
    </location>
</feature>
<dbReference type="PROSITE" id="PS50093">
    <property type="entry name" value="PKD"/>
    <property type="match status" value="5"/>
</dbReference>
<keyword evidence="3" id="KW-0812">Transmembrane</keyword>
<keyword evidence="4" id="KW-0677">Repeat</keyword>
<evidence type="ECO:0000256" key="1">
    <source>
        <dbReference type="ARBA" id="ARBA00004141"/>
    </source>
</evidence>
<dbReference type="GO" id="GO:0006816">
    <property type="term" value="P:calcium ion transport"/>
    <property type="evidence" value="ECO:0007669"/>
    <property type="project" value="TreeGrafter"/>
</dbReference>
<dbReference type="Gene3D" id="2.60.40.10">
    <property type="entry name" value="Immunoglobulins"/>
    <property type="match status" value="3"/>
</dbReference>
<evidence type="ECO:0000256" key="5">
    <source>
        <dbReference type="ARBA" id="ARBA00022989"/>
    </source>
</evidence>
<dbReference type="InterPro" id="IPR000601">
    <property type="entry name" value="PKD_dom"/>
</dbReference>
<accession>A0A2G8K573</accession>
<dbReference type="AlphaFoldDB" id="A0A2G8K573"/>
<feature type="compositionally biased region" description="Polar residues" evidence="7">
    <location>
        <begin position="925"/>
        <end position="949"/>
    </location>
</feature>
<organism evidence="10 11">
    <name type="scientific">Stichopus japonicus</name>
    <name type="common">Sea cucumber</name>
    <dbReference type="NCBI Taxonomy" id="307972"/>
    <lineage>
        <taxon>Eukaryota</taxon>
        <taxon>Metazoa</taxon>
        <taxon>Echinodermata</taxon>
        <taxon>Eleutherozoa</taxon>
        <taxon>Echinozoa</taxon>
        <taxon>Holothuroidea</taxon>
        <taxon>Aspidochirotacea</taxon>
        <taxon>Aspidochirotida</taxon>
        <taxon>Stichopodidae</taxon>
        <taxon>Apostichopus</taxon>
    </lineage>
</organism>
<comment type="caution">
    <text evidence="10">The sequence shown here is derived from an EMBL/GenBank/DDBJ whole genome shotgun (WGS) entry which is preliminary data.</text>
</comment>
<evidence type="ECO:0000256" key="4">
    <source>
        <dbReference type="ARBA" id="ARBA00022737"/>
    </source>
</evidence>
<keyword evidence="5" id="KW-1133">Transmembrane helix</keyword>
<dbReference type="Pfam" id="PF02010">
    <property type="entry name" value="REJ"/>
    <property type="match status" value="1"/>
</dbReference>
<proteinExistence type="inferred from homology"/>
<evidence type="ECO:0000256" key="2">
    <source>
        <dbReference type="ARBA" id="ARBA00007200"/>
    </source>
</evidence>
<evidence type="ECO:0000313" key="10">
    <source>
        <dbReference type="EMBL" id="PIK43095.1"/>
    </source>
</evidence>
<evidence type="ECO:0000256" key="3">
    <source>
        <dbReference type="ARBA" id="ARBA00022692"/>
    </source>
</evidence>
<dbReference type="PANTHER" id="PTHR46730">
    <property type="entry name" value="POLYCYSTIN-1"/>
    <property type="match status" value="1"/>
</dbReference>
<feature type="region of interest" description="Disordered" evidence="7">
    <location>
        <begin position="1144"/>
        <end position="1180"/>
    </location>
</feature>
<feature type="domain" description="PKD" evidence="8">
    <location>
        <begin position="597"/>
        <end position="652"/>
    </location>
</feature>
<dbReference type="EMBL" id="MRZV01000876">
    <property type="protein sequence ID" value="PIK43095.1"/>
    <property type="molecule type" value="Genomic_DNA"/>
</dbReference>
<dbReference type="InterPro" id="IPR035986">
    <property type="entry name" value="PKD_dom_sf"/>
</dbReference>
<feature type="compositionally biased region" description="Basic and acidic residues" evidence="7">
    <location>
        <begin position="1159"/>
        <end position="1172"/>
    </location>
</feature>
<evidence type="ECO:0000256" key="6">
    <source>
        <dbReference type="ARBA" id="ARBA00023136"/>
    </source>
</evidence>
<dbReference type="InterPro" id="IPR022409">
    <property type="entry name" value="PKD/Chitinase_dom"/>
</dbReference>
<dbReference type="CDD" id="cd00146">
    <property type="entry name" value="PKD"/>
    <property type="match status" value="4"/>
</dbReference>
<keyword evidence="10" id="KW-0675">Receptor</keyword>
<dbReference type="GO" id="GO:0005886">
    <property type="term" value="C:plasma membrane"/>
    <property type="evidence" value="ECO:0007669"/>
    <property type="project" value="TreeGrafter"/>
</dbReference>
<evidence type="ECO:0000259" key="8">
    <source>
        <dbReference type="PROSITE" id="PS50093"/>
    </source>
</evidence>
<protein>
    <submittedName>
        <fullName evidence="10">Putative receptor for egg jelly 7</fullName>
    </submittedName>
</protein>
<comment type="similarity">
    <text evidence="2">Belongs to the polycystin family.</text>
</comment>
<dbReference type="Pfam" id="PF00801">
    <property type="entry name" value="PKD"/>
    <property type="match status" value="5"/>
</dbReference>
<dbReference type="OrthoDB" id="10044145at2759"/>
<dbReference type="PANTHER" id="PTHR46730:SF1">
    <property type="entry name" value="PLAT DOMAIN-CONTAINING PROTEIN"/>
    <property type="match status" value="1"/>
</dbReference>
<keyword evidence="6" id="KW-0472">Membrane</keyword>
<dbReference type="InterPro" id="IPR002859">
    <property type="entry name" value="PKD/REJ-like"/>
</dbReference>
<dbReference type="PROSITE" id="PS51111">
    <property type="entry name" value="REJ"/>
    <property type="match status" value="1"/>
</dbReference>
<dbReference type="GO" id="GO:0005261">
    <property type="term" value="F:monoatomic cation channel activity"/>
    <property type="evidence" value="ECO:0007669"/>
    <property type="project" value="TreeGrafter"/>
</dbReference>
<keyword evidence="11" id="KW-1185">Reference proteome</keyword>
<gene>
    <name evidence="10" type="ORF">BSL78_20045</name>
</gene>
<feature type="region of interest" description="Disordered" evidence="7">
    <location>
        <begin position="1048"/>
        <end position="1127"/>
    </location>
</feature>
<feature type="domain" description="PKD" evidence="8">
    <location>
        <begin position="517"/>
        <end position="574"/>
    </location>
</feature>
<feature type="domain" description="PKD" evidence="8">
    <location>
        <begin position="229"/>
        <end position="277"/>
    </location>
</feature>
<name>A0A2G8K573_STIJA</name>
<dbReference type="SMART" id="SM00089">
    <property type="entry name" value="PKD"/>
    <property type="match status" value="6"/>
</dbReference>
<feature type="domain" description="PKD" evidence="8">
    <location>
        <begin position="428"/>
        <end position="470"/>
    </location>
</feature>
<feature type="compositionally biased region" description="Polar residues" evidence="7">
    <location>
        <begin position="975"/>
        <end position="985"/>
    </location>
</feature>
<evidence type="ECO:0000313" key="11">
    <source>
        <dbReference type="Proteomes" id="UP000230750"/>
    </source>
</evidence>
<dbReference type="SUPFAM" id="SSF49299">
    <property type="entry name" value="PKD domain"/>
    <property type="match status" value="5"/>
</dbReference>
<dbReference type="STRING" id="307972.A0A2G8K573"/>
<feature type="compositionally biased region" description="Polar residues" evidence="7">
    <location>
        <begin position="1093"/>
        <end position="1127"/>
    </location>
</feature>
<sequence>MPCYLFPHFELIRNSNKPSTSQGWEVIPGEGTNIVYKWQVTLLRDHSVTREGTLAGDHTKLYLPFPASGLYNVTVTASNDISSMSVSVTTLLQEPIRSLSVTCKPTVIGTNSEICVQVEGSTPLEIQVDFGDMVVDNWSSEDAEIQVTPVAEPTEGAIMLDSHMYSIVRNFSSSGEQPIKVTVKNAVSSQFRHHVIMVEDRVSGLEVTSNTSWLVDIQVPIKMSASVKTGTDVVFEWDFHDAYGKTTIESNGTFSEALHYFGLPGEYNVTVRATNDIQSSPVEVSYKYTFSVLEAIYGLDLRVQDQSRNAALLSEGGGVWQTSPVVFRASCWGSEVSFQFDFDDGTRIERKGTGSWSQGFSASVAHRFLEEGEYSVSVTAINLLKNVTTELGEPFLVQIPPTEVHFEKNFHAYRFGEVAYLSVQLDFGSQVAFNWSMGDQTDYINAPSEIQHVYHSVGTFTVTVVAFNKVHYSQTSCLVAIQNPLQGVELVTSNLLVATKSEIHLEARTVGDYGHWFDWDVGDNRNVRQTSKPTFSYSYREAGIYFVTVVTGNHVSNATSSPLQLIIEASISRLEIHVEDDASLIGTITVLAAQTYSGSDVRYIWDFGDGTPELNTHQAVVNHNYNSTGVYHVRVSGYNQVSNKSATTRIFVLEQMCHPPSLELFGVENHLFRQSEDIRLEAEVKIDCEVTNMAAYKWTLNGSHNVLGVPLQGRFNYLERRTMFIPRRTLQVGTYLVSLEVQMNGTIVFNTITTVLEVIHSDLVSVIEGGTLRFVHKDDRIVMKGGLSYDPDDPTSTLTYTWSCLQIESDRPCFNPPGLTNTSELLPMHNETISFPVRWLLYDKADYFVFTLKVSKPGRTPVETYQVVRVYQETAAVGLSVDCPECEGGVVNSNNLLTLESMCLTCDSNTTYEWKLYYVQDGNTGQHPSGSRCVQAQRSSSGTRPSQGSIGAAEESNVDSPPAPNSETEVLDGHGTTSSSRLGTTASIGQVAGTVTAAPTSNMSTRFVSGAVTTGGETAISGTADEITNVGSDIGGAESSYNSFFENYGSSDVDENNKSSDRNGNSYYEEYSVDGPTDDVTSEPSERAMAVSEPSSNSTATTVRSLQTAVSPTHPASSQERASSTTSLFTTAVRTRWRTGLPLTTNITPLKSFPPHLRRIQEKEKRKQEKRSATSTRLPP</sequence>
<evidence type="ECO:0000256" key="7">
    <source>
        <dbReference type="SAM" id="MobiDB-lite"/>
    </source>
</evidence>
<comment type="subcellular location">
    <subcellularLocation>
        <location evidence="1">Membrane</location>
        <topology evidence="1">Multi-pass membrane protein</topology>
    </subcellularLocation>
</comment>
<evidence type="ECO:0000259" key="9">
    <source>
        <dbReference type="PROSITE" id="PS51111"/>
    </source>
</evidence>
<feature type="domain" description="PKD" evidence="8">
    <location>
        <begin position="325"/>
        <end position="382"/>
    </location>
</feature>
<feature type="region of interest" description="Disordered" evidence="7">
    <location>
        <begin position="925"/>
        <end position="985"/>
    </location>
</feature>